<protein>
    <recommendedName>
        <fullName evidence="2">Nucleoid-associated protein IAC95_00410</fullName>
    </recommendedName>
</protein>
<organism evidence="4 5">
    <name type="scientific">Candidatus Fimimonas gallinarum</name>
    <dbReference type="NCBI Taxonomy" id="2840821"/>
    <lineage>
        <taxon>Bacteria</taxon>
        <taxon>Pseudomonadati</taxon>
        <taxon>Myxococcota</taxon>
        <taxon>Myxococcia</taxon>
        <taxon>Myxococcales</taxon>
        <taxon>Cystobacterineae</taxon>
        <taxon>Myxococcaceae</taxon>
        <taxon>Myxococcaceae incertae sedis</taxon>
        <taxon>Candidatus Fimimonas</taxon>
    </lineage>
</organism>
<comment type="subunit">
    <text evidence="2">Homodimer.</text>
</comment>
<keyword evidence="1 2" id="KW-0238">DNA-binding</keyword>
<comment type="subcellular location">
    <subcellularLocation>
        <location evidence="2">Cytoplasm</location>
        <location evidence="2">Nucleoid</location>
    </subcellularLocation>
</comment>
<evidence type="ECO:0000313" key="5">
    <source>
        <dbReference type="Proteomes" id="UP000824200"/>
    </source>
</evidence>
<name>A0A9D1E2T0_9BACT</name>
<comment type="caution">
    <text evidence="4">The sequence shown here is derived from an EMBL/GenBank/DDBJ whole genome shotgun (WGS) entry which is preliminary data.</text>
</comment>
<evidence type="ECO:0000256" key="1">
    <source>
        <dbReference type="ARBA" id="ARBA00023125"/>
    </source>
</evidence>
<feature type="coiled-coil region" evidence="3">
    <location>
        <begin position="24"/>
        <end position="51"/>
    </location>
</feature>
<evidence type="ECO:0000256" key="3">
    <source>
        <dbReference type="SAM" id="Coils"/>
    </source>
</evidence>
<comment type="similarity">
    <text evidence="2">Belongs to the YbaB/EbfC family.</text>
</comment>
<dbReference type="SUPFAM" id="SSF82607">
    <property type="entry name" value="YbaB-like"/>
    <property type="match status" value="1"/>
</dbReference>
<proteinExistence type="inferred from homology"/>
<reference evidence="4" key="1">
    <citation type="submission" date="2020-10" db="EMBL/GenBank/DDBJ databases">
        <authorList>
            <person name="Gilroy R."/>
        </authorList>
    </citation>
    <scope>NUCLEOTIDE SEQUENCE</scope>
    <source>
        <strain evidence="4">CHK121-14286</strain>
    </source>
</reference>
<sequence length="120" mass="12638">MGNKYGYNGAGGGKNVGGFGGGNMQSLMKQAQQMQQKLQEAQAELEELQVTGSASGGMVEATVNGKKTVLAVKIKPEACDPDDVEMLEDLVLAAINDAYQKAQVKEDELMAPFAAMKGLL</sequence>
<dbReference type="AlphaFoldDB" id="A0A9D1E2T0"/>
<comment type="function">
    <text evidence="2">Binds to DNA and alters its conformation. May be involved in regulation of gene expression, nucleoid organization and DNA protection.</text>
</comment>
<dbReference type="GO" id="GO:0043590">
    <property type="term" value="C:bacterial nucleoid"/>
    <property type="evidence" value="ECO:0007669"/>
    <property type="project" value="UniProtKB-UniRule"/>
</dbReference>
<evidence type="ECO:0000313" key="4">
    <source>
        <dbReference type="EMBL" id="HIR65343.1"/>
    </source>
</evidence>
<dbReference type="Gene3D" id="3.30.1310.10">
    <property type="entry name" value="Nucleoid-associated protein YbaB-like domain"/>
    <property type="match status" value="1"/>
</dbReference>
<gene>
    <name evidence="4" type="ORF">IAC95_00410</name>
</gene>
<accession>A0A9D1E2T0</accession>
<dbReference type="PANTHER" id="PTHR33449">
    <property type="entry name" value="NUCLEOID-ASSOCIATED PROTEIN YBAB"/>
    <property type="match status" value="1"/>
</dbReference>
<dbReference type="PANTHER" id="PTHR33449:SF1">
    <property type="entry name" value="NUCLEOID-ASSOCIATED PROTEIN YBAB"/>
    <property type="match status" value="1"/>
</dbReference>
<dbReference type="EMBL" id="DVHL01000005">
    <property type="protein sequence ID" value="HIR65343.1"/>
    <property type="molecule type" value="Genomic_DNA"/>
</dbReference>
<keyword evidence="3" id="KW-0175">Coiled coil</keyword>
<dbReference type="Proteomes" id="UP000824200">
    <property type="component" value="Unassembled WGS sequence"/>
</dbReference>
<dbReference type="InterPro" id="IPR036894">
    <property type="entry name" value="YbaB-like_sf"/>
</dbReference>
<reference evidence="4" key="2">
    <citation type="journal article" date="2021" name="PeerJ">
        <title>Extensive microbial diversity within the chicken gut microbiome revealed by metagenomics and culture.</title>
        <authorList>
            <person name="Gilroy R."/>
            <person name="Ravi A."/>
            <person name="Getino M."/>
            <person name="Pursley I."/>
            <person name="Horton D.L."/>
            <person name="Alikhan N.F."/>
            <person name="Baker D."/>
            <person name="Gharbi K."/>
            <person name="Hall N."/>
            <person name="Watson M."/>
            <person name="Adriaenssens E.M."/>
            <person name="Foster-Nyarko E."/>
            <person name="Jarju S."/>
            <person name="Secka A."/>
            <person name="Antonio M."/>
            <person name="Oren A."/>
            <person name="Chaudhuri R.R."/>
            <person name="La Ragione R."/>
            <person name="Hildebrand F."/>
            <person name="Pallen M.J."/>
        </authorList>
    </citation>
    <scope>NUCLEOTIDE SEQUENCE</scope>
    <source>
        <strain evidence="4">CHK121-14286</strain>
    </source>
</reference>
<evidence type="ECO:0000256" key="2">
    <source>
        <dbReference type="HAMAP-Rule" id="MF_00274"/>
    </source>
</evidence>
<keyword evidence="2" id="KW-0963">Cytoplasm</keyword>
<dbReference type="HAMAP" id="MF_00274">
    <property type="entry name" value="DNA_YbaB_EbfC"/>
    <property type="match status" value="1"/>
</dbReference>
<dbReference type="InterPro" id="IPR004401">
    <property type="entry name" value="YbaB/EbfC"/>
</dbReference>
<dbReference type="NCBIfam" id="TIGR00103">
    <property type="entry name" value="DNA_YbaB_EbfC"/>
    <property type="match status" value="1"/>
</dbReference>
<dbReference type="Pfam" id="PF02575">
    <property type="entry name" value="YbaB_DNA_bd"/>
    <property type="match status" value="1"/>
</dbReference>
<dbReference type="GO" id="GO:0005829">
    <property type="term" value="C:cytosol"/>
    <property type="evidence" value="ECO:0007669"/>
    <property type="project" value="TreeGrafter"/>
</dbReference>
<dbReference type="GO" id="GO:0003677">
    <property type="term" value="F:DNA binding"/>
    <property type="evidence" value="ECO:0007669"/>
    <property type="project" value="UniProtKB-UniRule"/>
</dbReference>